<keyword evidence="3" id="KW-1185">Reference proteome</keyword>
<keyword evidence="1" id="KW-0732">Signal</keyword>
<evidence type="ECO:0000256" key="1">
    <source>
        <dbReference type="SAM" id="SignalP"/>
    </source>
</evidence>
<evidence type="ECO:0000313" key="3">
    <source>
        <dbReference type="Proteomes" id="UP000621454"/>
    </source>
</evidence>
<reference evidence="2" key="2">
    <citation type="submission" date="2020-09" db="EMBL/GenBank/DDBJ databases">
        <authorList>
            <person name="Sun Q."/>
            <person name="Zhou Y."/>
        </authorList>
    </citation>
    <scope>NUCLEOTIDE SEQUENCE</scope>
    <source>
        <strain evidence="2">CGMCC 1.12827</strain>
    </source>
</reference>
<evidence type="ECO:0008006" key="4">
    <source>
        <dbReference type="Google" id="ProtNLM"/>
    </source>
</evidence>
<dbReference type="InterPro" id="IPR015286">
    <property type="entry name" value="Porin_fam_mycobact-type"/>
</dbReference>
<feature type="chain" id="PRO_5037748575" description="MspA protein" evidence="1">
    <location>
        <begin position="37"/>
        <end position="203"/>
    </location>
</feature>
<evidence type="ECO:0000313" key="2">
    <source>
        <dbReference type="EMBL" id="GGB30015.1"/>
    </source>
</evidence>
<organism evidence="2 3">
    <name type="scientific">Gordonia jinhuaensis</name>
    <dbReference type="NCBI Taxonomy" id="1517702"/>
    <lineage>
        <taxon>Bacteria</taxon>
        <taxon>Bacillati</taxon>
        <taxon>Actinomycetota</taxon>
        <taxon>Actinomycetes</taxon>
        <taxon>Mycobacteriales</taxon>
        <taxon>Gordoniaceae</taxon>
        <taxon>Gordonia</taxon>
    </lineage>
</organism>
<dbReference type="Gene3D" id="2.60.40.1650">
    <property type="entry name" value="Porin MspA (Ig-like beta-sandwich domain)"/>
    <property type="match status" value="1"/>
</dbReference>
<protein>
    <recommendedName>
        <fullName evidence="4">MspA protein</fullName>
    </recommendedName>
</protein>
<reference evidence="2" key="1">
    <citation type="journal article" date="2014" name="Int. J. Syst. Evol. Microbiol.">
        <title>Complete genome sequence of Corynebacterium casei LMG S-19264T (=DSM 44701T), isolated from a smear-ripened cheese.</title>
        <authorList>
            <consortium name="US DOE Joint Genome Institute (JGI-PGF)"/>
            <person name="Walter F."/>
            <person name="Albersmeier A."/>
            <person name="Kalinowski J."/>
            <person name="Ruckert C."/>
        </authorList>
    </citation>
    <scope>NUCLEOTIDE SEQUENCE</scope>
    <source>
        <strain evidence="2">CGMCC 1.12827</strain>
    </source>
</reference>
<feature type="signal peptide" evidence="1">
    <location>
        <begin position="1"/>
        <end position="36"/>
    </location>
</feature>
<dbReference type="InterPro" id="IPR006311">
    <property type="entry name" value="TAT_signal"/>
</dbReference>
<accession>A0A916T526</accession>
<sequence length="203" mass="19855">MSKFSKVGLRRVVGASAVAAAAAVGLASMGAGNAAAASLPNGSKVTVGVDGTKIVLKRTGESAYSIPSLESNGAGRTALLSGHYTASAPKGTDVSLSVGVAVGCQVDISGLSSNFGASVNLLALTGNASLGLTAPITPGQAGTASVDGAEAAKGGTATVDVSDYQIYLPTCAGYAQARTFITATVTGNYYVTSTLWGAPFSLT</sequence>
<proteinExistence type="predicted"/>
<dbReference type="AlphaFoldDB" id="A0A916T526"/>
<comment type="caution">
    <text evidence="2">The sequence shown here is derived from an EMBL/GenBank/DDBJ whole genome shotgun (WGS) entry which is preliminary data.</text>
</comment>
<dbReference type="Proteomes" id="UP000621454">
    <property type="component" value="Unassembled WGS sequence"/>
</dbReference>
<name>A0A916T526_9ACTN</name>
<dbReference type="RefSeq" id="WP_188586234.1">
    <property type="nucleotide sequence ID" value="NZ_BMGC01000009.1"/>
</dbReference>
<dbReference type="PROSITE" id="PS51318">
    <property type="entry name" value="TAT"/>
    <property type="match status" value="1"/>
</dbReference>
<dbReference type="EMBL" id="BMGC01000009">
    <property type="protein sequence ID" value="GGB30015.1"/>
    <property type="molecule type" value="Genomic_DNA"/>
</dbReference>
<gene>
    <name evidence="2" type="ORF">GCM10011489_17780</name>
</gene>
<dbReference type="Pfam" id="PF09203">
    <property type="entry name" value="MspA"/>
    <property type="match status" value="1"/>
</dbReference>